<proteinExistence type="predicted"/>
<dbReference type="AlphaFoldDB" id="X1UJ65"/>
<accession>X1UJ65</accession>
<name>X1UJ65_9ZZZZ</name>
<organism evidence="1">
    <name type="scientific">marine sediment metagenome</name>
    <dbReference type="NCBI Taxonomy" id="412755"/>
    <lineage>
        <taxon>unclassified sequences</taxon>
        <taxon>metagenomes</taxon>
        <taxon>ecological metagenomes</taxon>
    </lineage>
</organism>
<protein>
    <submittedName>
        <fullName evidence="1">Uncharacterized protein</fullName>
    </submittedName>
</protein>
<reference evidence="1" key="1">
    <citation type="journal article" date="2014" name="Front. Microbiol.">
        <title>High frequency of phylogenetically diverse reductive dehalogenase-homologous genes in deep subseafloor sedimentary metagenomes.</title>
        <authorList>
            <person name="Kawai M."/>
            <person name="Futagami T."/>
            <person name="Toyoda A."/>
            <person name="Takaki Y."/>
            <person name="Nishi S."/>
            <person name="Hori S."/>
            <person name="Arai W."/>
            <person name="Tsubouchi T."/>
            <person name="Morono Y."/>
            <person name="Uchiyama I."/>
            <person name="Ito T."/>
            <person name="Fujiyama A."/>
            <person name="Inagaki F."/>
            <person name="Takami H."/>
        </authorList>
    </citation>
    <scope>NUCLEOTIDE SEQUENCE</scope>
    <source>
        <strain evidence="1">Expedition CK06-06</strain>
    </source>
</reference>
<evidence type="ECO:0000313" key="1">
    <source>
        <dbReference type="EMBL" id="GAI99935.1"/>
    </source>
</evidence>
<gene>
    <name evidence="1" type="ORF">S12H4_39398</name>
</gene>
<dbReference type="EMBL" id="BARW01023808">
    <property type="protein sequence ID" value="GAI99935.1"/>
    <property type="molecule type" value="Genomic_DNA"/>
</dbReference>
<comment type="caution">
    <text evidence="1">The sequence shown here is derived from an EMBL/GenBank/DDBJ whole genome shotgun (WGS) entry which is preliminary data.</text>
</comment>
<sequence length="104" mass="11493">MVSRALIFPYTISLLVASFALGTDRTLQLRFFMSKDPTAPAAGMPTGLDLLNIYGQVPYLVGDDERKEFPHEIEVPDSGTFLKVYGNNTDAFIHTIDAQIVIKS</sequence>